<protein>
    <submittedName>
        <fullName evidence="2">Uncharacterized protein</fullName>
    </submittedName>
</protein>
<dbReference type="AlphaFoldDB" id="A0A0E0GXF7"/>
<reference evidence="2" key="1">
    <citation type="submission" date="2015-04" db="UniProtKB">
        <authorList>
            <consortium name="EnsemblPlants"/>
        </authorList>
    </citation>
    <scope>IDENTIFICATION</scope>
    <source>
        <strain evidence="2">SL10</strain>
    </source>
</reference>
<evidence type="ECO:0000313" key="3">
    <source>
        <dbReference type="Proteomes" id="UP000006591"/>
    </source>
</evidence>
<keyword evidence="3" id="KW-1185">Reference proteome</keyword>
<name>A0A0E0GXF7_ORYNI</name>
<dbReference type="Gramene" id="ONIVA04G01390.1">
    <property type="protein sequence ID" value="ONIVA04G01390.1"/>
    <property type="gene ID" value="ONIVA04G01390"/>
</dbReference>
<proteinExistence type="predicted"/>
<accession>A0A0E0GXF7</accession>
<feature type="region of interest" description="Disordered" evidence="1">
    <location>
        <begin position="1"/>
        <end position="38"/>
    </location>
</feature>
<evidence type="ECO:0000256" key="1">
    <source>
        <dbReference type="SAM" id="MobiDB-lite"/>
    </source>
</evidence>
<dbReference type="EnsemblPlants" id="ONIVA04G01390.1">
    <property type="protein sequence ID" value="ONIVA04G01390.1"/>
    <property type="gene ID" value="ONIVA04G01390"/>
</dbReference>
<evidence type="ECO:0000313" key="2">
    <source>
        <dbReference type="EnsemblPlants" id="ONIVA04G01390.1"/>
    </source>
</evidence>
<reference evidence="2" key="2">
    <citation type="submission" date="2018-04" db="EMBL/GenBank/DDBJ databases">
        <title>OnivRS2 (Oryza nivara Reference Sequence Version 2).</title>
        <authorList>
            <person name="Zhang J."/>
            <person name="Kudrna D."/>
            <person name="Lee S."/>
            <person name="Talag J."/>
            <person name="Rajasekar S."/>
            <person name="Welchert J."/>
            <person name="Hsing Y.-I."/>
            <person name="Wing R.A."/>
        </authorList>
    </citation>
    <scope>NUCLEOTIDE SEQUENCE [LARGE SCALE GENOMIC DNA]</scope>
    <source>
        <strain evidence="2">SL10</strain>
    </source>
</reference>
<dbReference type="Proteomes" id="UP000006591">
    <property type="component" value="Chromosome 4"/>
</dbReference>
<organism evidence="2">
    <name type="scientific">Oryza nivara</name>
    <name type="common">Indian wild rice</name>
    <name type="synonym">Oryza sativa f. spontanea</name>
    <dbReference type="NCBI Taxonomy" id="4536"/>
    <lineage>
        <taxon>Eukaryota</taxon>
        <taxon>Viridiplantae</taxon>
        <taxon>Streptophyta</taxon>
        <taxon>Embryophyta</taxon>
        <taxon>Tracheophyta</taxon>
        <taxon>Spermatophyta</taxon>
        <taxon>Magnoliopsida</taxon>
        <taxon>Liliopsida</taxon>
        <taxon>Poales</taxon>
        <taxon>Poaceae</taxon>
        <taxon>BOP clade</taxon>
        <taxon>Oryzoideae</taxon>
        <taxon>Oryzeae</taxon>
        <taxon>Oryzinae</taxon>
        <taxon>Oryza</taxon>
    </lineage>
</organism>
<feature type="compositionally biased region" description="Low complexity" evidence="1">
    <location>
        <begin position="1"/>
        <end position="16"/>
    </location>
</feature>
<dbReference type="HOGENOM" id="CLU_1743469_0_0_1"/>
<sequence>MSSTGASNPTTTSSTRPAPPRSGGCRTRALPLPQRGGRHCPLLRQHRLHHRWPRAHHQPPHEAQASALRLRRRPLEIHGGVRRRAGREGGRLLPIPQTPSEVIFHCTTKVRSSHSVAPPSAGWISGEGSCCATTCSTNTPCSATCCCPSR</sequence>